<sequence length="76" mass="8739">MAICLTFGTQDISIRSARSYTRKGPKERKTENCEKMSSTVLTYSPRIYVPPEGMRKWRWDDEAEIGPRIAPQDGKC</sequence>
<gene>
    <name evidence="1" type="ORF">BDDG_12557</name>
</gene>
<proteinExistence type="predicted"/>
<dbReference type="Proteomes" id="UP000007802">
    <property type="component" value="Unassembled WGS sequence"/>
</dbReference>
<dbReference type="AlphaFoldDB" id="A0A0J9EPY2"/>
<accession>A0A0J9EPY2</accession>
<organism evidence="1">
    <name type="scientific">Ajellomyces dermatitidis (strain ATCC 18188 / CBS 674.68)</name>
    <name type="common">Blastomyces dermatitidis</name>
    <dbReference type="NCBI Taxonomy" id="653446"/>
    <lineage>
        <taxon>Eukaryota</taxon>
        <taxon>Fungi</taxon>
        <taxon>Dikarya</taxon>
        <taxon>Ascomycota</taxon>
        <taxon>Pezizomycotina</taxon>
        <taxon>Eurotiomycetes</taxon>
        <taxon>Eurotiomycetidae</taxon>
        <taxon>Onygenales</taxon>
        <taxon>Ajellomycetaceae</taxon>
        <taxon>Blastomyces</taxon>
    </lineage>
</organism>
<evidence type="ECO:0000313" key="1">
    <source>
        <dbReference type="EMBL" id="KMW68062.1"/>
    </source>
</evidence>
<dbReference type="EMBL" id="GG749447">
    <property type="protein sequence ID" value="KMW68062.1"/>
    <property type="molecule type" value="Genomic_DNA"/>
</dbReference>
<name>A0A0J9EPY2_AJEDA</name>
<reference evidence="1" key="1">
    <citation type="submission" date="2010-03" db="EMBL/GenBank/DDBJ databases">
        <title>Annotation of Blastomyces dermatitidis strain ATCC 18188.</title>
        <authorList>
            <consortium name="The Broad Institute Genome Sequencing Platform"/>
            <consortium name="Broad Institute Genome Sequencing Center for Infectious Disease."/>
            <person name="Cuomo C."/>
            <person name="Klein B."/>
            <person name="Sullivan T."/>
            <person name="Heitman J."/>
            <person name="Young S."/>
            <person name="Zeng Q."/>
            <person name="Gargeya S."/>
            <person name="Alvarado L."/>
            <person name="Berlin A.M."/>
            <person name="Chapman S.B."/>
            <person name="Chen Z."/>
            <person name="Freedman E."/>
            <person name="Gellesch M."/>
            <person name="Goldberg J."/>
            <person name="Griggs A."/>
            <person name="Gujja S."/>
            <person name="Heilman E."/>
            <person name="Heiman D."/>
            <person name="Howarth C."/>
            <person name="Mehta T."/>
            <person name="Neiman D."/>
            <person name="Pearson M."/>
            <person name="Roberts A."/>
            <person name="Saif S."/>
            <person name="Shea T."/>
            <person name="Shenoy N."/>
            <person name="Sisk P."/>
            <person name="Stolte C."/>
            <person name="Sykes S."/>
            <person name="White J."/>
            <person name="Yandava C."/>
            <person name="Haas B."/>
            <person name="Nusbaum C."/>
            <person name="Birren B."/>
        </authorList>
    </citation>
    <scope>NUCLEOTIDE SEQUENCE</scope>
    <source>
        <strain evidence="1">ATCC 18188</strain>
    </source>
</reference>
<protein>
    <submittedName>
        <fullName evidence="1">Uncharacterized protein</fullName>
    </submittedName>
</protein>